<evidence type="ECO:0000256" key="4">
    <source>
        <dbReference type="ARBA" id="ARBA00005432"/>
    </source>
</evidence>
<evidence type="ECO:0000256" key="12">
    <source>
        <dbReference type="RuleBase" id="RU363018"/>
    </source>
</evidence>
<dbReference type="InterPro" id="IPR036424">
    <property type="entry name" value="UPP_synth-like_sf"/>
</dbReference>
<evidence type="ECO:0000256" key="5">
    <source>
        <dbReference type="ARBA" id="ARBA00022679"/>
    </source>
</evidence>
<dbReference type="GO" id="GO:1904423">
    <property type="term" value="C:dehydrodolichyl diphosphate synthase complex"/>
    <property type="evidence" value="ECO:0007669"/>
    <property type="project" value="TreeGrafter"/>
</dbReference>
<comment type="subunit">
    <text evidence="11">Forms an active dehydrodolichyl diphosphate synthase complex with NUS1.</text>
</comment>
<dbReference type="InterPro" id="IPR001441">
    <property type="entry name" value="UPP_synth-like"/>
</dbReference>
<keyword evidence="14" id="KW-1185">Reference proteome</keyword>
<dbReference type="GO" id="GO:0005811">
    <property type="term" value="C:lipid droplet"/>
    <property type="evidence" value="ECO:0007669"/>
    <property type="project" value="TreeGrafter"/>
</dbReference>
<evidence type="ECO:0000256" key="9">
    <source>
        <dbReference type="ARBA" id="ARBA00047353"/>
    </source>
</evidence>
<comment type="function">
    <text evidence="10">With NUS1, forms the dehydrodolichyl diphosphate synthase (DDS) complex, an essential component of the dolichol monophosphate (Dol-P) biosynthetic machinery. Adds multiple copies of isopentenyl pyrophosphate (IPP) to farnesyl pyrophosphate (FPP) to produce dehydrodolichyl diphosphate (Dedol-PP), a precursor of dolichol which is utilized as a sugar carrier in protein glycosylation in the endoplasmic reticulum (ER).</text>
</comment>
<dbReference type="Proteomes" id="UP000013776">
    <property type="component" value="Unassembled WGS sequence"/>
</dbReference>
<dbReference type="SUPFAM" id="SSF64005">
    <property type="entry name" value="Undecaprenyl diphosphate synthase"/>
    <property type="match status" value="1"/>
</dbReference>
<dbReference type="PANTHER" id="PTHR10291:SF43">
    <property type="entry name" value="DEHYDRODOLICHYL DIPHOSPHATE SYNTHASE COMPLEX SUBUNIT DHDDS"/>
    <property type="match status" value="1"/>
</dbReference>
<dbReference type="GO" id="GO:0005789">
    <property type="term" value="C:endoplasmic reticulum membrane"/>
    <property type="evidence" value="ECO:0007669"/>
    <property type="project" value="UniProtKB-SubCell"/>
</dbReference>
<dbReference type="PROSITE" id="PS01066">
    <property type="entry name" value="UPP_SYNTHASE"/>
    <property type="match status" value="1"/>
</dbReference>
<dbReference type="PANTHER" id="PTHR10291">
    <property type="entry name" value="DEHYDRODOLICHYL DIPHOSPHATE SYNTHASE FAMILY MEMBER"/>
    <property type="match status" value="1"/>
</dbReference>
<evidence type="ECO:0000313" key="13">
    <source>
        <dbReference type="EMBL" id="CCG81078.1"/>
    </source>
</evidence>
<dbReference type="eggNOG" id="KOG1602">
    <property type="taxonomic scope" value="Eukaryota"/>
</dbReference>
<comment type="caution">
    <text evidence="13">The sequence shown here is derived from an EMBL/GenBank/DDBJ whole genome shotgun (WGS) entry which is preliminary data.</text>
</comment>
<evidence type="ECO:0000256" key="3">
    <source>
        <dbReference type="ARBA" id="ARBA00004922"/>
    </source>
</evidence>
<dbReference type="STRING" id="1097556.R4X7J4"/>
<evidence type="ECO:0000313" key="14">
    <source>
        <dbReference type="Proteomes" id="UP000013776"/>
    </source>
</evidence>
<evidence type="ECO:0000256" key="7">
    <source>
        <dbReference type="ARBA" id="ARBA00022842"/>
    </source>
</evidence>
<reference evidence="13 14" key="1">
    <citation type="journal article" date="2013" name="MBio">
        <title>Genome sequencing of the plant pathogen Taphrina deformans, the causal agent of peach leaf curl.</title>
        <authorList>
            <person name="Cisse O.H."/>
            <person name="Almeida J.M.G.C.F."/>
            <person name="Fonseca A."/>
            <person name="Kumar A.A."/>
            <person name="Salojaervi J."/>
            <person name="Overmyer K."/>
            <person name="Hauser P.M."/>
            <person name="Pagni M."/>
        </authorList>
    </citation>
    <scope>NUCLEOTIDE SEQUENCE [LARGE SCALE GENOMIC DNA]</scope>
    <source>
        <strain evidence="14">PYCC 5710 / ATCC 11124 / CBS 356.35 / IMI 108563 / JCM 9778 / NBRC 8474</strain>
    </source>
</reference>
<comment type="catalytic activity">
    <reaction evidence="9">
        <text>n isopentenyl diphosphate + (2E,6E)-farnesyl diphosphate = a di-trans,poly-cis-polyprenyl diphosphate + n diphosphate</text>
        <dbReference type="Rhea" id="RHEA:53008"/>
        <dbReference type="Rhea" id="RHEA-COMP:19494"/>
        <dbReference type="ChEBI" id="CHEBI:33019"/>
        <dbReference type="ChEBI" id="CHEBI:128769"/>
        <dbReference type="ChEBI" id="CHEBI:136960"/>
        <dbReference type="ChEBI" id="CHEBI:175763"/>
        <dbReference type="EC" id="2.5.1.87"/>
    </reaction>
</comment>
<dbReference type="GO" id="GO:0016094">
    <property type="term" value="P:polyprenol biosynthetic process"/>
    <property type="evidence" value="ECO:0007669"/>
    <property type="project" value="TreeGrafter"/>
</dbReference>
<comment type="subcellular location">
    <subcellularLocation>
        <location evidence="2">Endoplasmic reticulum membrane</location>
        <topology evidence="2">Peripheral membrane protein</topology>
    </subcellularLocation>
</comment>
<accession>R4X7J4</accession>
<comment type="pathway">
    <text evidence="3">Protein modification; protein glycosylation.</text>
</comment>
<evidence type="ECO:0000256" key="1">
    <source>
        <dbReference type="ARBA" id="ARBA00001946"/>
    </source>
</evidence>
<dbReference type="VEuPathDB" id="FungiDB:TAPDE_000766"/>
<dbReference type="EC" id="2.5.1.-" evidence="12"/>
<dbReference type="Pfam" id="PF01255">
    <property type="entry name" value="Prenyltransf"/>
    <property type="match status" value="1"/>
</dbReference>
<protein>
    <recommendedName>
        <fullName evidence="12">Alkyl transferase</fullName>
        <ecNumber evidence="12">2.5.1.-</ecNumber>
    </recommendedName>
</protein>
<keyword evidence="8" id="KW-0472">Membrane</keyword>
<dbReference type="EMBL" id="CAHR02000025">
    <property type="protein sequence ID" value="CCG81078.1"/>
    <property type="molecule type" value="Genomic_DNA"/>
</dbReference>
<dbReference type="OrthoDB" id="4173905at2759"/>
<dbReference type="CDD" id="cd00475">
    <property type="entry name" value="Cis_IPPS"/>
    <property type="match status" value="1"/>
</dbReference>
<evidence type="ECO:0000256" key="2">
    <source>
        <dbReference type="ARBA" id="ARBA00004406"/>
    </source>
</evidence>
<keyword evidence="7" id="KW-0460">Magnesium</keyword>
<keyword evidence="6" id="KW-0256">Endoplasmic reticulum</keyword>
<proteinExistence type="inferred from homology"/>
<dbReference type="AlphaFoldDB" id="R4X7J4"/>
<evidence type="ECO:0000256" key="11">
    <source>
        <dbReference type="ARBA" id="ARBA00064670"/>
    </source>
</evidence>
<evidence type="ECO:0000256" key="6">
    <source>
        <dbReference type="ARBA" id="ARBA00022824"/>
    </source>
</evidence>
<dbReference type="HAMAP" id="MF_01139">
    <property type="entry name" value="ISPT"/>
    <property type="match status" value="1"/>
</dbReference>
<comment type="cofactor">
    <cofactor evidence="1">
        <name>Mg(2+)</name>
        <dbReference type="ChEBI" id="CHEBI:18420"/>
    </cofactor>
</comment>
<keyword evidence="5 12" id="KW-0808">Transferase</keyword>
<dbReference type="Gene3D" id="3.40.1180.10">
    <property type="entry name" value="Decaprenyl diphosphate synthase-like"/>
    <property type="match status" value="1"/>
</dbReference>
<organism evidence="13 14">
    <name type="scientific">Taphrina deformans (strain PYCC 5710 / ATCC 11124 / CBS 356.35 / IMI 108563 / JCM 9778 / NBRC 8474)</name>
    <name type="common">Peach leaf curl fungus</name>
    <name type="synonym">Lalaria deformans</name>
    <dbReference type="NCBI Taxonomy" id="1097556"/>
    <lineage>
        <taxon>Eukaryota</taxon>
        <taxon>Fungi</taxon>
        <taxon>Dikarya</taxon>
        <taxon>Ascomycota</taxon>
        <taxon>Taphrinomycotina</taxon>
        <taxon>Taphrinomycetes</taxon>
        <taxon>Taphrinales</taxon>
        <taxon>Taphrinaceae</taxon>
        <taxon>Taphrina</taxon>
    </lineage>
</organism>
<dbReference type="FunFam" id="3.40.1180.10:FF:000002">
    <property type="entry name" value="Alkyl transferase"/>
    <property type="match status" value="1"/>
</dbReference>
<dbReference type="InterPro" id="IPR018520">
    <property type="entry name" value="UPP_synth-like_CS"/>
</dbReference>
<sequence length="284" mass="32139">MGNSLDWLLRFPPLLHLKNRIESILISALALGPVPRHIALVMDGNRRYARLHRLETAEGHALGFESLKGILEVCYKAGVEVVTIYAFSIENFKRSKYEVDVLMDLAKDNLLQLCQHGDIADQYDIRIKILGQRGMVSDDVQKVIARAEKMTEHNTRATLNVCFPYTSRDEMTAAVASFVVRTEQGGFTTDQIETLDETEFEKELMTAGCPDPDLMIRTSGVERLSDFLLWQAGKSTTISFVDVYWPEFGLWTFLPILLEWQVAQCRDLGIGIFSPFGKQKSKTT</sequence>
<evidence type="ECO:0000256" key="10">
    <source>
        <dbReference type="ARBA" id="ARBA00058504"/>
    </source>
</evidence>
<gene>
    <name evidence="13" type="ORF">TAPDE_000766</name>
</gene>
<evidence type="ECO:0000256" key="8">
    <source>
        <dbReference type="ARBA" id="ARBA00023136"/>
    </source>
</evidence>
<dbReference type="GO" id="GO:0045547">
    <property type="term" value="F:ditrans,polycis-polyprenyl diphosphate synthase [(2E,6E)-farnesyl diphosphate specific] activity"/>
    <property type="evidence" value="ECO:0007669"/>
    <property type="project" value="UniProtKB-EC"/>
</dbReference>
<dbReference type="NCBIfam" id="TIGR00055">
    <property type="entry name" value="uppS"/>
    <property type="match status" value="1"/>
</dbReference>
<comment type="similarity">
    <text evidence="4 12">Belongs to the UPP synthase family.</text>
</comment>
<name>R4X7J4_TAPDE</name>